<reference evidence="4 5" key="2">
    <citation type="journal article" date="2012" name="Stand. Genomic Sci.">
        <title>Complete genome sequence of the aquatic bacterium Runella slithyformis type strain (LSU 4(T)).</title>
        <authorList>
            <person name="Copeland A."/>
            <person name="Zhang X."/>
            <person name="Misra M."/>
            <person name="Lapidus A."/>
            <person name="Nolan M."/>
            <person name="Lucas S."/>
            <person name="Deshpande S."/>
            <person name="Cheng J.F."/>
            <person name="Tapia R."/>
            <person name="Goodwin L.A."/>
            <person name="Pitluck S."/>
            <person name="Liolios K."/>
            <person name="Pagani I."/>
            <person name="Ivanova N."/>
            <person name="Mikhailova N."/>
            <person name="Pati A."/>
            <person name="Chen A."/>
            <person name="Palaniappan K."/>
            <person name="Land M."/>
            <person name="Hauser L."/>
            <person name="Pan C."/>
            <person name="Jeffries C.D."/>
            <person name="Detter J.C."/>
            <person name="Brambilla E.M."/>
            <person name="Rohde M."/>
            <person name="Djao O.D."/>
            <person name="Goker M."/>
            <person name="Sikorski J."/>
            <person name="Tindall B.J."/>
            <person name="Woyke T."/>
            <person name="Bristow J."/>
            <person name="Eisen J.A."/>
            <person name="Markowitz V."/>
            <person name="Hugenholtz P."/>
            <person name="Kyrpides N.C."/>
            <person name="Klenk H.P."/>
            <person name="Mavromatis K."/>
        </authorList>
    </citation>
    <scope>NUCLEOTIDE SEQUENCE [LARGE SCALE GENOMIC DNA]</scope>
    <source>
        <strain evidence="5">ATCC 29530 / DSM 19594 / LMG 11500 / NCIMB 11436 / LSU 4</strain>
    </source>
</reference>
<proteinExistence type="predicted"/>
<dbReference type="EMBL" id="CP002859">
    <property type="protein sequence ID" value="AEI50589.1"/>
    <property type="molecule type" value="Genomic_DNA"/>
</dbReference>
<dbReference type="NCBIfam" id="TIGR04183">
    <property type="entry name" value="Por_Secre_tail"/>
    <property type="match status" value="1"/>
</dbReference>
<evidence type="ECO:0000313" key="4">
    <source>
        <dbReference type="EMBL" id="AEI50589.1"/>
    </source>
</evidence>
<dbReference type="RefSeq" id="WP_013929886.1">
    <property type="nucleotide sequence ID" value="NC_015703.1"/>
</dbReference>
<feature type="domain" description="Secretion system C-terminal sorting" evidence="3">
    <location>
        <begin position="131"/>
        <end position="206"/>
    </location>
</feature>
<evidence type="ECO:0000313" key="5">
    <source>
        <dbReference type="Proteomes" id="UP000000493"/>
    </source>
</evidence>
<keyword evidence="2" id="KW-0732">Signal</keyword>
<feature type="region of interest" description="Disordered" evidence="1">
    <location>
        <begin position="87"/>
        <end position="106"/>
    </location>
</feature>
<sequence length="208" mass="22969">MKQPILIYILLICFSVFALTDASAQSEASRSKSRLNVGKKTVVSSPGALSKIPRSLDRSINLRPSSAINAYYRSILLSSGANNSNNAVSKNRTNGELPATAASETRPTLEELAKSEDLFFVSEKLRVLNAYPNPANDYAELDYQISGSVSSAKISLYNILGANVAEYDLDKNERQLRIHTREIPTGVYFYQLLLEGKKVATKKLLIRH</sequence>
<dbReference type="KEGG" id="rsi:Runsl_4246"/>
<organism evidence="4 5">
    <name type="scientific">Runella slithyformis (strain ATCC 29530 / DSM 19594 / LMG 11500 / NCIMB 11436 / LSU 4)</name>
    <dbReference type="NCBI Taxonomy" id="761193"/>
    <lineage>
        <taxon>Bacteria</taxon>
        <taxon>Pseudomonadati</taxon>
        <taxon>Bacteroidota</taxon>
        <taxon>Cytophagia</taxon>
        <taxon>Cytophagales</taxon>
        <taxon>Spirosomataceae</taxon>
        <taxon>Runella</taxon>
    </lineage>
</organism>
<accession>A0A7U4E7P2</accession>
<evidence type="ECO:0000259" key="3">
    <source>
        <dbReference type="Pfam" id="PF18962"/>
    </source>
</evidence>
<name>A0A7U4E7P2_RUNSL</name>
<feature type="chain" id="PRO_5030835761" description="Secretion system C-terminal sorting domain-containing protein" evidence="2">
    <location>
        <begin position="19"/>
        <end position="208"/>
    </location>
</feature>
<evidence type="ECO:0000256" key="1">
    <source>
        <dbReference type="SAM" id="MobiDB-lite"/>
    </source>
</evidence>
<keyword evidence="5" id="KW-1185">Reference proteome</keyword>
<dbReference type="InterPro" id="IPR026444">
    <property type="entry name" value="Secre_tail"/>
</dbReference>
<protein>
    <recommendedName>
        <fullName evidence="3">Secretion system C-terminal sorting domain-containing protein</fullName>
    </recommendedName>
</protein>
<dbReference type="Proteomes" id="UP000000493">
    <property type="component" value="Chromosome"/>
</dbReference>
<dbReference type="Pfam" id="PF18962">
    <property type="entry name" value="Por_Secre_tail"/>
    <property type="match status" value="1"/>
</dbReference>
<evidence type="ECO:0000256" key="2">
    <source>
        <dbReference type="SAM" id="SignalP"/>
    </source>
</evidence>
<reference evidence="5" key="1">
    <citation type="submission" date="2011-06" db="EMBL/GenBank/DDBJ databases">
        <title>The complete genome of chromosome of Runella slithyformis DSM 19594.</title>
        <authorList>
            <consortium name="US DOE Joint Genome Institute (JGI-PGF)"/>
            <person name="Lucas S."/>
            <person name="Han J."/>
            <person name="Lapidus A."/>
            <person name="Bruce D."/>
            <person name="Goodwin L."/>
            <person name="Pitluck S."/>
            <person name="Peters L."/>
            <person name="Kyrpides N."/>
            <person name="Mavromatis K."/>
            <person name="Ivanova N."/>
            <person name="Ovchinnikova G."/>
            <person name="Zhang X."/>
            <person name="Misra M."/>
            <person name="Detter J.C."/>
            <person name="Tapia R."/>
            <person name="Han C."/>
            <person name="Land M."/>
            <person name="Hauser L."/>
            <person name="Markowitz V."/>
            <person name="Cheng J.-F."/>
            <person name="Hugenholtz P."/>
            <person name="Woyke T."/>
            <person name="Wu D."/>
            <person name="Tindall B."/>
            <person name="Faehrich R."/>
            <person name="Brambilla E."/>
            <person name="Klenk H.-P."/>
            <person name="Eisen J.A."/>
        </authorList>
    </citation>
    <scope>NUCLEOTIDE SEQUENCE [LARGE SCALE GENOMIC DNA]</scope>
    <source>
        <strain evidence="5">ATCC 29530 / DSM 19594 / LMG 11500 / NCIMB 11436 / LSU 4</strain>
    </source>
</reference>
<gene>
    <name evidence="4" type="ordered locus">Runsl_4246</name>
</gene>
<feature type="signal peptide" evidence="2">
    <location>
        <begin position="1"/>
        <end position="18"/>
    </location>
</feature>
<dbReference type="AlphaFoldDB" id="A0A7U4E7P2"/>